<dbReference type="Proteomes" id="UP000762676">
    <property type="component" value="Unassembled WGS sequence"/>
</dbReference>
<name>A0AAV4G9N1_9GAST</name>
<dbReference type="Pfam" id="PF17677">
    <property type="entry name" value="Glyco_hydro38C2"/>
    <property type="match status" value="1"/>
</dbReference>
<sequence length="121" mass="13816">MPANVHLLTLDRIVGNDTTLLLIRLEHALEKGKDMPGKGDVFVDLEKLFTPFDIVSVEETTLGGNFNPKEVERLEWVSEKVVAPKYIGFPDYQSEMMPPFRVNLSYMAIRTFRIKIAYNQG</sequence>
<dbReference type="EMBL" id="BMAT01011871">
    <property type="protein sequence ID" value="GFR81260.1"/>
    <property type="molecule type" value="Genomic_DNA"/>
</dbReference>
<organism evidence="2 3">
    <name type="scientific">Elysia marginata</name>
    <dbReference type="NCBI Taxonomy" id="1093978"/>
    <lineage>
        <taxon>Eukaryota</taxon>
        <taxon>Metazoa</taxon>
        <taxon>Spiralia</taxon>
        <taxon>Lophotrochozoa</taxon>
        <taxon>Mollusca</taxon>
        <taxon>Gastropoda</taxon>
        <taxon>Heterobranchia</taxon>
        <taxon>Euthyneura</taxon>
        <taxon>Panpulmonata</taxon>
        <taxon>Sacoglossa</taxon>
        <taxon>Placobranchoidea</taxon>
        <taxon>Plakobranchidae</taxon>
        <taxon>Elysia</taxon>
    </lineage>
</organism>
<keyword evidence="3" id="KW-1185">Reference proteome</keyword>
<dbReference type="PANTHER" id="PTHR11607">
    <property type="entry name" value="ALPHA-MANNOSIDASE"/>
    <property type="match status" value="1"/>
</dbReference>
<dbReference type="InterPro" id="IPR011013">
    <property type="entry name" value="Gal_mutarotase_sf_dom"/>
</dbReference>
<proteinExistence type="predicted"/>
<dbReference type="Gene3D" id="2.60.40.1360">
    <property type="match status" value="1"/>
</dbReference>
<dbReference type="GO" id="GO:0004559">
    <property type="term" value="F:alpha-mannosidase activity"/>
    <property type="evidence" value="ECO:0007669"/>
    <property type="project" value="TreeGrafter"/>
</dbReference>
<feature type="domain" description="Glycosyl hydrolases family 38 C-terminal" evidence="1">
    <location>
        <begin position="4"/>
        <end position="112"/>
    </location>
</feature>
<protein>
    <submittedName>
        <fullName evidence="2">Alpha-mannosidase</fullName>
    </submittedName>
</protein>
<reference evidence="2 3" key="1">
    <citation type="journal article" date="2021" name="Elife">
        <title>Chloroplast acquisition without the gene transfer in kleptoplastic sea slugs, Plakobranchus ocellatus.</title>
        <authorList>
            <person name="Maeda T."/>
            <person name="Takahashi S."/>
            <person name="Yoshida T."/>
            <person name="Shimamura S."/>
            <person name="Takaki Y."/>
            <person name="Nagai Y."/>
            <person name="Toyoda A."/>
            <person name="Suzuki Y."/>
            <person name="Arimoto A."/>
            <person name="Ishii H."/>
            <person name="Satoh N."/>
            <person name="Nishiyama T."/>
            <person name="Hasebe M."/>
            <person name="Maruyama T."/>
            <person name="Minagawa J."/>
            <person name="Obokata J."/>
            <person name="Shigenobu S."/>
        </authorList>
    </citation>
    <scope>NUCLEOTIDE SEQUENCE [LARGE SCALE GENOMIC DNA]</scope>
</reference>
<dbReference type="InterPro" id="IPR041147">
    <property type="entry name" value="GH38_C"/>
</dbReference>
<gene>
    <name evidence="2" type="ORF">ElyMa_005919800</name>
</gene>
<dbReference type="SUPFAM" id="SSF74650">
    <property type="entry name" value="Galactose mutarotase-like"/>
    <property type="match status" value="1"/>
</dbReference>
<dbReference type="InterPro" id="IPR050843">
    <property type="entry name" value="Glycosyl_Hydrlase_38"/>
</dbReference>
<evidence type="ECO:0000259" key="1">
    <source>
        <dbReference type="Pfam" id="PF17677"/>
    </source>
</evidence>
<dbReference type="GO" id="GO:0005975">
    <property type="term" value="P:carbohydrate metabolic process"/>
    <property type="evidence" value="ECO:0007669"/>
    <property type="project" value="InterPro"/>
</dbReference>
<dbReference type="GO" id="GO:0005764">
    <property type="term" value="C:lysosome"/>
    <property type="evidence" value="ECO:0007669"/>
    <property type="project" value="TreeGrafter"/>
</dbReference>
<dbReference type="PANTHER" id="PTHR11607:SF3">
    <property type="entry name" value="LYSOSOMAL ALPHA-MANNOSIDASE"/>
    <property type="match status" value="1"/>
</dbReference>
<evidence type="ECO:0000313" key="2">
    <source>
        <dbReference type="EMBL" id="GFR81260.1"/>
    </source>
</evidence>
<evidence type="ECO:0000313" key="3">
    <source>
        <dbReference type="Proteomes" id="UP000762676"/>
    </source>
</evidence>
<accession>A0AAV4G9N1</accession>
<dbReference type="AlphaFoldDB" id="A0AAV4G9N1"/>
<comment type="caution">
    <text evidence="2">The sequence shown here is derived from an EMBL/GenBank/DDBJ whole genome shotgun (WGS) entry which is preliminary data.</text>
</comment>
<dbReference type="GO" id="GO:0030246">
    <property type="term" value="F:carbohydrate binding"/>
    <property type="evidence" value="ECO:0007669"/>
    <property type="project" value="InterPro"/>
</dbReference>